<dbReference type="CDD" id="cd03124">
    <property type="entry name" value="alpha_CA_prokaryotic_like"/>
    <property type="match status" value="1"/>
</dbReference>
<sequence length="270" mass="29856">MAAPLGLFSVLAFALLLAASSVTSHNAQEGFSYSGAKGPSNWGHLSSKNSACSNGKTQSPVNVVKNQTVLSKSLTPLIRDYHPVNATLVNNGFSIAIVFEEEVGVLMVGNKNYSFKQMHWHTPSEHYLDGAQYPAELHLVHQAKDGSLAVAAILYDYGKPDRFLQKIEKGLAEMAQETCGLDEESHVALGFFNPKNIKRSTRKYYRYIGSTTTPPCTEQVVWNILGKVRTISKEQVQLLKAPLYSDCKNNCRPVQPLNGRQIQLYDELSH</sequence>
<evidence type="ECO:0000313" key="13">
    <source>
        <dbReference type="Proteomes" id="UP000197138"/>
    </source>
</evidence>
<dbReference type="SMART" id="SM01057">
    <property type="entry name" value="Carb_anhydrase"/>
    <property type="match status" value="1"/>
</dbReference>
<dbReference type="SUPFAM" id="SSF51069">
    <property type="entry name" value="Carbonic anhydrase"/>
    <property type="match status" value="1"/>
</dbReference>
<evidence type="ECO:0000256" key="9">
    <source>
        <dbReference type="ARBA" id="ARBA00048348"/>
    </source>
</evidence>
<dbReference type="GO" id="GO:0006730">
    <property type="term" value="P:one-carbon metabolic process"/>
    <property type="evidence" value="ECO:0007669"/>
    <property type="project" value="TreeGrafter"/>
</dbReference>
<comment type="cofactor">
    <cofactor evidence="1 10">
        <name>Zn(2+)</name>
        <dbReference type="ChEBI" id="CHEBI:29105"/>
    </cofactor>
</comment>
<feature type="signal peptide" evidence="10">
    <location>
        <begin position="1"/>
        <end position="24"/>
    </location>
</feature>
<evidence type="ECO:0000256" key="8">
    <source>
        <dbReference type="ARBA" id="ARBA00023239"/>
    </source>
</evidence>
<name>A0A218X323_PUNGR</name>
<dbReference type="Pfam" id="PF00194">
    <property type="entry name" value="Carb_anhydrase"/>
    <property type="match status" value="1"/>
</dbReference>
<dbReference type="InterPro" id="IPR001148">
    <property type="entry name" value="CA_dom"/>
</dbReference>
<keyword evidence="10" id="KW-0732">Signal</keyword>
<dbReference type="EC" id="4.2.1.1" evidence="5 10"/>
<evidence type="ECO:0000256" key="2">
    <source>
        <dbReference type="ARBA" id="ARBA00002904"/>
    </source>
</evidence>
<dbReference type="RefSeq" id="XP_031383226.1">
    <property type="nucleotide sequence ID" value="XM_031527366.1"/>
</dbReference>
<dbReference type="OrthoDB" id="429145at2759"/>
<dbReference type="Gene3D" id="3.10.200.10">
    <property type="entry name" value="Alpha carbonic anhydrase"/>
    <property type="match status" value="1"/>
</dbReference>
<dbReference type="PROSITE" id="PS00162">
    <property type="entry name" value="ALPHA_CA_1"/>
    <property type="match status" value="1"/>
</dbReference>
<evidence type="ECO:0000256" key="5">
    <source>
        <dbReference type="ARBA" id="ARBA00012925"/>
    </source>
</evidence>
<dbReference type="PANTHER" id="PTHR18952">
    <property type="entry name" value="CARBONIC ANHYDRASE"/>
    <property type="match status" value="1"/>
</dbReference>
<dbReference type="PROSITE" id="PS51144">
    <property type="entry name" value="ALPHA_CA_2"/>
    <property type="match status" value="1"/>
</dbReference>
<dbReference type="GO" id="GO:0004089">
    <property type="term" value="F:carbonate dehydratase activity"/>
    <property type="evidence" value="ECO:0007669"/>
    <property type="project" value="UniProtKB-UniRule"/>
</dbReference>
<evidence type="ECO:0000256" key="4">
    <source>
        <dbReference type="ARBA" id="ARBA00006365"/>
    </source>
</evidence>
<evidence type="ECO:0000313" key="15">
    <source>
        <dbReference type="RefSeq" id="XP_031383226.1"/>
    </source>
</evidence>
<keyword evidence="6 10" id="KW-0479">Metal-binding</keyword>
<dbReference type="EMBL" id="MTKT01002492">
    <property type="protein sequence ID" value="OWM79080.1"/>
    <property type="molecule type" value="Genomic_DNA"/>
</dbReference>
<reference evidence="12" key="2">
    <citation type="submission" date="2017-06" db="EMBL/GenBank/DDBJ databases">
        <title>The pomegranate genome and the genomics of punicalagin biosynthesis.</title>
        <authorList>
            <person name="Xu C."/>
        </authorList>
    </citation>
    <scope>NUCLEOTIDE SEQUENCE [LARGE SCALE GENOMIC DNA]</scope>
    <source>
        <tissue evidence="12">Fresh leaf</tissue>
    </source>
</reference>
<evidence type="ECO:0000313" key="14">
    <source>
        <dbReference type="Proteomes" id="UP000515151"/>
    </source>
</evidence>
<reference evidence="15" key="4">
    <citation type="submission" date="2025-04" db="UniProtKB">
        <authorList>
            <consortium name="RefSeq"/>
        </authorList>
    </citation>
    <scope>IDENTIFICATION</scope>
    <source>
        <tissue evidence="15">Leaf</tissue>
    </source>
</reference>
<protein>
    <recommendedName>
        <fullName evidence="5 10">Carbonic anhydrase</fullName>
        <ecNumber evidence="5 10">4.2.1.1</ecNumber>
    </recommendedName>
</protein>
<reference evidence="13" key="1">
    <citation type="journal article" date="2017" name="Plant J.">
        <title>The pomegranate (Punica granatum L.) genome and the genomics of punicalagin biosynthesis.</title>
        <authorList>
            <person name="Qin G."/>
            <person name="Xu C."/>
            <person name="Ming R."/>
            <person name="Tang H."/>
            <person name="Guyot R."/>
            <person name="Kramer E.M."/>
            <person name="Hu Y."/>
            <person name="Yi X."/>
            <person name="Qi Y."/>
            <person name="Xu X."/>
            <person name="Gao Z."/>
            <person name="Pan H."/>
            <person name="Jian J."/>
            <person name="Tian Y."/>
            <person name="Yue Z."/>
            <person name="Xu Y."/>
        </authorList>
    </citation>
    <scope>NUCLEOTIDE SEQUENCE [LARGE SCALE GENOMIC DNA]</scope>
    <source>
        <strain evidence="13">cv. Dabenzi</strain>
    </source>
</reference>
<evidence type="ECO:0000259" key="11">
    <source>
        <dbReference type="PROSITE" id="PS51144"/>
    </source>
</evidence>
<dbReference type="GeneID" id="116197276"/>
<reference evidence="14" key="3">
    <citation type="journal article" date="2020" name="Plant Biotechnol. J.">
        <title>The pomegranate (Punica granatum L.) draft genome dissects genetic divergence between soft- and hard-seeded cultivars.</title>
        <authorList>
            <person name="Luo X."/>
            <person name="Li H."/>
            <person name="Wu Z."/>
            <person name="Yao W."/>
            <person name="Zhao P."/>
            <person name="Cao D."/>
            <person name="Yu H."/>
            <person name="Li K."/>
            <person name="Poudel K."/>
            <person name="Zhao D."/>
            <person name="Zhang F."/>
            <person name="Xia X."/>
            <person name="Chen L."/>
            <person name="Wang Q."/>
            <person name="Jing D."/>
            <person name="Cao S."/>
        </authorList>
    </citation>
    <scope>NUCLEOTIDE SEQUENCE [LARGE SCALE GENOMIC DNA]</scope>
</reference>
<dbReference type="InterPro" id="IPR023561">
    <property type="entry name" value="Carbonic_anhydrase_a-class"/>
</dbReference>
<comment type="similarity">
    <text evidence="4">Belongs to the alpha-class carbonic anhydrase family.</text>
</comment>
<keyword evidence="8 10" id="KW-0456">Lyase</keyword>
<evidence type="ECO:0000256" key="7">
    <source>
        <dbReference type="ARBA" id="ARBA00022833"/>
    </source>
</evidence>
<accession>A0A218X323</accession>
<comment type="subcellular location">
    <subcellularLocation>
        <location evidence="3">Plastid</location>
        <location evidence="3">Chloroplast stroma</location>
    </subcellularLocation>
</comment>
<evidence type="ECO:0000256" key="6">
    <source>
        <dbReference type="ARBA" id="ARBA00022723"/>
    </source>
</evidence>
<dbReference type="GO" id="GO:0009570">
    <property type="term" value="C:chloroplast stroma"/>
    <property type="evidence" value="ECO:0007669"/>
    <property type="project" value="UniProtKB-SubCell"/>
</dbReference>
<evidence type="ECO:0000256" key="3">
    <source>
        <dbReference type="ARBA" id="ARBA00004470"/>
    </source>
</evidence>
<feature type="chain" id="PRO_5044514697" description="Carbonic anhydrase" evidence="10">
    <location>
        <begin position="25"/>
        <end position="270"/>
    </location>
</feature>
<comment type="catalytic activity">
    <reaction evidence="9 10">
        <text>hydrogencarbonate + H(+) = CO2 + H2O</text>
        <dbReference type="Rhea" id="RHEA:10748"/>
        <dbReference type="ChEBI" id="CHEBI:15377"/>
        <dbReference type="ChEBI" id="CHEBI:15378"/>
        <dbReference type="ChEBI" id="CHEBI:16526"/>
        <dbReference type="ChEBI" id="CHEBI:17544"/>
        <dbReference type="EC" id="4.2.1.1"/>
    </reaction>
</comment>
<gene>
    <name evidence="15" type="primary">LOC116197276</name>
    <name evidence="12" type="ORF">CDL15_Pgr003251</name>
</gene>
<dbReference type="InterPro" id="IPR036398">
    <property type="entry name" value="CA_dom_sf"/>
</dbReference>
<proteinExistence type="inferred from homology"/>
<dbReference type="GO" id="GO:0008270">
    <property type="term" value="F:zinc ion binding"/>
    <property type="evidence" value="ECO:0007669"/>
    <property type="project" value="UniProtKB-UniRule"/>
</dbReference>
<dbReference type="AlphaFoldDB" id="A0A218X323"/>
<dbReference type="InterPro" id="IPR018338">
    <property type="entry name" value="Carbonic_anhydrase_a-class_CS"/>
</dbReference>
<dbReference type="Proteomes" id="UP000515151">
    <property type="component" value="Chromosome 2"/>
</dbReference>
<keyword evidence="14" id="KW-1185">Reference proteome</keyword>
<dbReference type="Proteomes" id="UP000197138">
    <property type="component" value="Unassembled WGS sequence"/>
</dbReference>
<evidence type="ECO:0000256" key="1">
    <source>
        <dbReference type="ARBA" id="ARBA00001947"/>
    </source>
</evidence>
<comment type="similarity">
    <text evidence="10">Belongs to the alpha-carbonic anhydrase family.</text>
</comment>
<evidence type="ECO:0000313" key="12">
    <source>
        <dbReference type="EMBL" id="OWM79080.1"/>
    </source>
</evidence>
<keyword evidence="7 10" id="KW-0862">Zinc</keyword>
<evidence type="ECO:0000256" key="10">
    <source>
        <dbReference type="RuleBase" id="RU367011"/>
    </source>
</evidence>
<comment type="function">
    <text evidence="2 10">Reversible hydration of carbon dioxide.</text>
</comment>
<organism evidence="12 13">
    <name type="scientific">Punica granatum</name>
    <name type="common">Pomegranate</name>
    <dbReference type="NCBI Taxonomy" id="22663"/>
    <lineage>
        <taxon>Eukaryota</taxon>
        <taxon>Viridiplantae</taxon>
        <taxon>Streptophyta</taxon>
        <taxon>Embryophyta</taxon>
        <taxon>Tracheophyta</taxon>
        <taxon>Spermatophyta</taxon>
        <taxon>Magnoliopsida</taxon>
        <taxon>eudicotyledons</taxon>
        <taxon>Gunneridae</taxon>
        <taxon>Pentapetalae</taxon>
        <taxon>rosids</taxon>
        <taxon>malvids</taxon>
        <taxon>Myrtales</taxon>
        <taxon>Lythraceae</taxon>
        <taxon>Punica</taxon>
    </lineage>
</organism>
<feature type="domain" description="Alpha-carbonic anhydrase" evidence="11">
    <location>
        <begin position="29"/>
        <end position="266"/>
    </location>
</feature>
<dbReference type="PANTHER" id="PTHR18952:SF236">
    <property type="entry name" value="ALPHA CARBONIC ANHYDRASE 1, CHLOROPLASTIC"/>
    <property type="match status" value="1"/>
</dbReference>
<dbReference type="InterPro" id="IPR041891">
    <property type="entry name" value="Alpha_CA_prokaryot-like"/>
</dbReference>